<keyword evidence="9" id="KW-1185">Reference proteome</keyword>
<dbReference type="PANTHER" id="PTHR24409">
    <property type="entry name" value="ZINC FINGER PROTEIN 142"/>
    <property type="match status" value="1"/>
</dbReference>
<dbReference type="PANTHER" id="PTHR24409:SF295">
    <property type="entry name" value="AZ2-RELATED"/>
    <property type="match status" value="1"/>
</dbReference>
<dbReference type="PROSITE" id="PS50157">
    <property type="entry name" value="ZINC_FINGER_C2H2_2"/>
    <property type="match status" value="5"/>
</dbReference>
<feature type="domain" description="C2H2-type" evidence="7">
    <location>
        <begin position="100"/>
        <end position="127"/>
    </location>
</feature>
<sequence>MLRGKKCVLTNLYTVSDLHQPSKAKEDGGKRGSEESAESFGQPVEIVSQLGARDLYTDVIANLRESSSHMCTNEMLPRGQRHSSKPFASEETQETKGCRYQCRSCGKTYAHSFSMLRHRRLCEGSCHLECPKLLIPGVNRDALRQASPTVHRFGRGPGVGHRIPSQTVHRSFVAGLESHGMYPGSQVLQHRHVANGGLRPSASGPAGSPRCASLDASSCRKCGKTFAYRQNMMRHRYKCEGTFYLQCRFCGRNFNRRDYYSIHLMTRHNVVDQKASFFSVTWPPFISPEAASGRGVDAVTTGPRGRQPPLRAQPVGRKSERTPAKRGENARCRNCGKTFAYSFNMIRHRRQCEGVFHLQCAFCGQKFSRRDHYSSHLFVRHNAVDVQRRRVHGAVPLSDC</sequence>
<dbReference type="Proteomes" id="UP000245119">
    <property type="component" value="Linkage Group LG5"/>
</dbReference>
<dbReference type="GO" id="GO:0000981">
    <property type="term" value="F:DNA-binding transcription factor activity, RNA polymerase II-specific"/>
    <property type="evidence" value="ECO:0007669"/>
    <property type="project" value="TreeGrafter"/>
</dbReference>
<feature type="compositionally biased region" description="Basic and acidic residues" evidence="6">
    <location>
        <begin position="23"/>
        <end position="34"/>
    </location>
</feature>
<dbReference type="GO" id="GO:0000977">
    <property type="term" value="F:RNA polymerase II transcription regulatory region sequence-specific DNA binding"/>
    <property type="evidence" value="ECO:0007669"/>
    <property type="project" value="TreeGrafter"/>
</dbReference>
<gene>
    <name evidence="8" type="ORF">C0Q70_08937</name>
</gene>
<dbReference type="Pfam" id="PF00096">
    <property type="entry name" value="zf-C2H2"/>
    <property type="match status" value="3"/>
</dbReference>
<name>A0A2T7P8C9_POMCA</name>
<evidence type="ECO:0000256" key="2">
    <source>
        <dbReference type="ARBA" id="ARBA00022737"/>
    </source>
</evidence>
<keyword evidence="2" id="KW-0677">Repeat</keyword>
<feature type="domain" description="C2H2-type" evidence="7">
    <location>
        <begin position="245"/>
        <end position="268"/>
    </location>
</feature>
<dbReference type="PROSITE" id="PS00028">
    <property type="entry name" value="ZINC_FINGER_C2H2_1"/>
    <property type="match status" value="2"/>
</dbReference>
<protein>
    <recommendedName>
        <fullName evidence="7">C2H2-type domain-containing protein</fullName>
    </recommendedName>
</protein>
<evidence type="ECO:0000256" key="5">
    <source>
        <dbReference type="PROSITE-ProRule" id="PRU00042"/>
    </source>
</evidence>
<feature type="domain" description="C2H2-type" evidence="7">
    <location>
        <begin position="330"/>
        <end position="357"/>
    </location>
</feature>
<accession>A0A2T7P8C9</accession>
<keyword evidence="1" id="KW-0479">Metal-binding</keyword>
<dbReference type="GO" id="GO:0005634">
    <property type="term" value="C:nucleus"/>
    <property type="evidence" value="ECO:0007669"/>
    <property type="project" value="TreeGrafter"/>
</dbReference>
<feature type="domain" description="C2H2-type" evidence="7">
    <location>
        <begin position="358"/>
        <end position="381"/>
    </location>
</feature>
<evidence type="ECO:0000256" key="3">
    <source>
        <dbReference type="ARBA" id="ARBA00022771"/>
    </source>
</evidence>
<feature type="region of interest" description="Disordered" evidence="6">
    <location>
        <begin position="71"/>
        <end position="90"/>
    </location>
</feature>
<comment type="caution">
    <text evidence="8">The sequence shown here is derived from an EMBL/GenBank/DDBJ whole genome shotgun (WGS) entry which is preliminary data.</text>
</comment>
<dbReference type="SMART" id="SM00355">
    <property type="entry name" value="ZnF_C2H2"/>
    <property type="match status" value="5"/>
</dbReference>
<dbReference type="OrthoDB" id="6147588at2759"/>
<feature type="region of interest" description="Disordered" evidence="6">
    <location>
        <begin position="20"/>
        <end position="43"/>
    </location>
</feature>
<dbReference type="InterPro" id="IPR036236">
    <property type="entry name" value="Znf_C2H2_sf"/>
</dbReference>
<keyword evidence="4" id="KW-0862">Zinc</keyword>
<evidence type="ECO:0000313" key="9">
    <source>
        <dbReference type="Proteomes" id="UP000245119"/>
    </source>
</evidence>
<evidence type="ECO:0000256" key="4">
    <source>
        <dbReference type="ARBA" id="ARBA00022833"/>
    </source>
</evidence>
<dbReference type="GO" id="GO:0008270">
    <property type="term" value="F:zinc ion binding"/>
    <property type="evidence" value="ECO:0007669"/>
    <property type="project" value="UniProtKB-KW"/>
</dbReference>
<dbReference type="AlphaFoldDB" id="A0A2T7P8C9"/>
<feature type="compositionally biased region" description="Basic and acidic residues" evidence="6">
    <location>
        <begin position="317"/>
        <end position="329"/>
    </location>
</feature>
<dbReference type="Gene3D" id="3.30.160.60">
    <property type="entry name" value="Classic Zinc Finger"/>
    <property type="match status" value="2"/>
</dbReference>
<proteinExistence type="predicted"/>
<feature type="region of interest" description="Disordered" evidence="6">
    <location>
        <begin position="292"/>
        <end position="329"/>
    </location>
</feature>
<evidence type="ECO:0000256" key="1">
    <source>
        <dbReference type="ARBA" id="ARBA00022723"/>
    </source>
</evidence>
<dbReference type="SUPFAM" id="SSF57667">
    <property type="entry name" value="beta-beta-alpha zinc fingers"/>
    <property type="match status" value="2"/>
</dbReference>
<evidence type="ECO:0000259" key="7">
    <source>
        <dbReference type="PROSITE" id="PS50157"/>
    </source>
</evidence>
<keyword evidence="3 5" id="KW-0863">Zinc-finger</keyword>
<dbReference type="InterPro" id="IPR013087">
    <property type="entry name" value="Znf_C2H2_type"/>
</dbReference>
<feature type="domain" description="C2H2-type" evidence="7">
    <location>
        <begin position="217"/>
        <end position="236"/>
    </location>
</feature>
<evidence type="ECO:0000313" key="8">
    <source>
        <dbReference type="EMBL" id="PVD29682.1"/>
    </source>
</evidence>
<evidence type="ECO:0000256" key="6">
    <source>
        <dbReference type="SAM" id="MobiDB-lite"/>
    </source>
</evidence>
<organism evidence="8 9">
    <name type="scientific">Pomacea canaliculata</name>
    <name type="common">Golden apple snail</name>
    <dbReference type="NCBI Taxonomy" id="400727"/>
    <lineage>
        <taxon>Eukaryota</taxon>
        <taxon>Metazoa</taxon>
        <taxon>Spiralia</taxon>
        <taxon>Lophotrochozoa</taxon>
        <taxon>Mollusca</taxon>
        <taxon>Gastropoda</taxon>
        <taxon>Caenogastropoda</taxon>
        <taxon>Architaenioglossa</taxon>
        <taxon>Ampullarioidea</taxon>
        <taxon>Ampullariidae</taxon>
        <taxon>Pomacea</taxon>
    </lineage>
</organism>
<dbReference type="EMBL" id="PZQS01000005">
    <property type="protein sequence ID" value="PVD29682.1"/>
    <property type="molecule type" value="Genomic_DNA"/>
</dbReference>
<reference evidence="8 9" key="1">
    <citation type="submission" date="2018-04" db="EMBL/GenBank/DDBJ databases">
        <title>The genome of golden apple snail Pomacea canaliculata provides insight into stress tolerance and invasive adaptation.</title>
        <authorList>
            <person name="Liu C."/>
            <person name="Liu B."/>
            <person name="Ren Y."/>
            <person name="Zhang Y."/>
            <person name="Wang H."/>
            <person name="Li S."/>
            <person name="Jiang F."/>
            <person name="Yin L."/>
            <person name="Zhang G."/>
            <person name="Qian W."/>
            <person name="Fan W."/>
        </authorList>
    </citation>
    <scope>NUCLEOTIDE SEQUENCE [LARGE SCALE GENOMIC DNA]</scope>
    <source>
        <strain evidence="8">SZHN2017</strain>
        <tissue evidence="8">Muscle</tissue>
    </source>
</reference>